<evidence type="ECO:0000313" key="1">
    <source>
        <dbReference type="EMBL" id="MVZ62598.1"/>
    </source>
</evidence>
<reference evidence="1 2" key="1">
    <citation type="submission" date="2019-12" db="EMBL/GenBank/DDBJ databases">
        <authorList>
            <person name="Dong K."/>
        </authorList>
    </citation>
    <scope>NUCLEOTIDE SEQUENCE [LARGE SCALE GENOMIC DNA]</scope>
    <source>
        <strain evidence="1 2">JCM 31225</strain>
    </source>
</reference>
<keyword evidence="2" id="KW-1185">Reference proteome</keyword>
<evidence type="ECO:0000313" key="2">
    <source>
        <dbReference type="Proteomes" id="UP000435036"/>
    </source>
</evidence>
<accession>A0A6N8L375</accession>
<proteinExistence type="predicted"/>
<dbReference type="EMBL" id="WSQA01000007">
    <property type="protein sequence ID" value="MVZ62598.1"/>
    <property type="molecule type" value="Genomic_DNA"/>
</dbReference>
<name>A0A6N8L375_9SPHI</name>
<protein>
    <recommendedName>
        <fullName evidence="3">Bacteriocin</fullName>
    </recommendedName>
</protein>
<organism evidence="1 2">
    <name type="scientific">Sphingobacterium humi</name>
    <dbReference type="NCBI Taxonomy" id="1796905"/>
    <lineage>
        <taxon>Bacteria</taxon>
        <taxon>Pseudomonadati</taxon>
        <taxon>Bacteroidota</taxon>
        <taxon>Sphingobacteriia</taxon>
        <taxon>Sphingobacteriales</taxon>
        <taxon>Sphingobacteriaceae</taxon>
        <taxon>Sphingobacterium</taxon>
    </lineage>
</organism>
<evidence type="ECO:0008006" key="3">
    <source>
        <dbReference type="Google" id="ProtNLM"/>
    </source>
</evidence>
<comment type="caution">
    <text evidence="1">The sequence shown here is derived from an EMBL/GenBank/DDBJ whole genome shotgun (WGS) entry which is preliminary data.</text>
</comment>
<dbReference type="AlphaFoldDB" id="A0A6N8L375"/>
<gene>
    <name evidence="1" type="ORF">GQF63_11230</name>
</gene>
<dbReference type="Proteomes" id="UP000435036">
    <property type="component" value="Unassembled WGS sequence"/>
</dbReference>
<dbReference type="RefSeq" id="WP_160369323.1">
    <property type="nucleotide sequence ID" value="NZ_WSQA01000007.1"/>
</dbReference>
<sequence length="55" mass="6169">MKNFKDLNSEELRAVEGGTMSFTEWLTLFIRTGNVIGNKITDFIANFLAKITGTN</sequence>